<dbReference type="EMBL" id="AP025739">
    <property type="protein sequence ID" value="BDI32022.1"/>
    <property type="molecule type" value="Genomic_DNA"/>
</dbReference>
<dbReference type="InterPro" id="IPR035992">
    <property type="entry name" value="Ricin_B-like_lectins"/>
</dbReference>
<evidence type="ECO:0000313" key="3">
    <source>
        <dbReference type="Proteomes" id="UP000287394"/>
    </source>
</evidence>
<dbReference type="InterPro" id="IPR008979">
    <property type="entry name" value="Galactose-bd-like_sf"/>
</dbReference>
<dbReference type="Gene3D" id="2.80.10.50">
    <property type="match status" value="1"/>
</dbReference>
<dbReference type="SUPFAM" id="SSF49785">
    <property type="entry name" value="Galactose-binding domain-like"/>
    <property type="match status" value="1"/>
</dbReference>
<dbReference type="Pfam" id="PF18099">
    <property type="entry name" value="CBM_35_2"/>
    <property type="match status" value="1"/>
</dbReference>
<dbReference type="PROSITE" id="PS51175">
    <property type="entry name" value="CBM6"/>
    <property type="match status" value="1"/>
</dbReference>
<dbReference type="AlphaFoldDB" id="A0A402D6B9"/>
<organism evidence="2 3">
    <name type="scientific">Capsulimonas corticalis</name>
    <dbReference type="NCBI Taxonomy" id="2219043"/>
    <lineage>
        <taxon>Bacteria</taxon>
        <taxon>Bacillati</taxon>
        <taxon>Armatimonadota</taxon>
        <taxon>Armatimonadia</taxon>
        <taxon>Capsulimonadales</taxon>
        <taxon>Capsulimonadaceae</taxon>
        <taxon>Capsulimonas</taxon>
    </lineage>
</organism>
<sequence>MSKWKFRNVLIASIALLSLVSGARAGDLVVDVNADVDPFGNDQMSISSLLSFQSANTLYALPMFNAPVGDHAAYWDNMVEQYDSAGVNAIAVWLKGNNHEATFANFVTAANKRGVADKVKIMPFDDNAASWTAMRNYQTTGHYDYSTLFDMSDPANWAYIWNNILKVFWQNVPDANRYKINGRPAYAIWSAAPAFLSHLNGNGSKMIGYLRQQCQSTFGFNPYILVPGDWIPNDPSSSAAGVVDGVYPWFVPVPGAPYKEWSTNTYNGVKYGVAVPQFHISSPADPNSSTWIIDPQNGNTLANGLNNTIGAGCALTLVEGFDDYWENTECWRAANVDRNGNALGYAQTYFDYPNERINILRAHSSTPFPANLKEEAEGCDAFAGGVSGGGVYRSGNISIQTCADTGGGWNVCSGKNGQTLTWDSVPFPGATHIYLRAACALSGKSMHFVIDGASYPAVNIPNSGGWQNWVTVDMGAYSVPVNSYHTVQLVWNADDCNINWWRLGPASGGAIGNGIYRIVAKTTGNVLSCRGGSYANGAIAELQPANGANYQRWSVTNLGNGYYSVRVVNADGTIGDSLDCTGCSPNDGTQVELWSYNGGSCQQWGFTQQPDGYYSIGTAGTKTGGAHDVLDGAGCSGAAGANVLLWGWDGYPNGCQQEWSFQPA</sequence>
<dbReference type="InterPro" id="IPR006584">
    <property type="entry name" value="Cellulose-bd_IV"/>
</dbReference>
<evidence type="ECO:0000256" key="1">
    <source>
        <dbReference type="ARBA" id="ARBA00022729"/>
    </source>
</evidence>
<keyword evidence="3" id="KW-1185">Reference proteome</keyword>
<dbReference type="SMART" id="SM00606">
    <property type="entry name" value="CBD_IV"/>
    <property type="match status" value="1"/>
</dbReference>
<proteinExistence type="predicted"/>
<dbReference type="KEGG" id="ccot:CCAX7_40730"/>
<dbReference type="PROSITE" id="PS50231">
    <property type="entry name" value="RICIN_B_LECTIN"/>
    <property type="match status" value="1"/>
</dbReference>
<dbReference type="RefSeq" id="WP_165864661.1">
    <property type="nucleotide sequence ID" value="NZ_AP025739.1"/>
</dbReference>
<dbReference type="Gene3D" id="2.60.120.260">
    <property type="entry name" value="Galactose-binding domain-like"/>
    <property type="match status" value="1"/>
</dbReference>
<dbReference type="InterPro" id="IPR041342">
    <property type="entry name" value="CBM35"/>
</dbReference>
<dbReference type="InterPro" id="IPR000772">
    <property type="entry name" value="Ricin_B_lectin"/>
</dbReference>
<gene>
    <name evidence="2" type="ORF">CCAX7_40730</name>
</gene>
<dbReference type="Proteomes" id="UP000287394">
    <property type="component" value="Chromosome"/>
</dbReference>
<keyword evidence="1" id="KW-0732">Signal</keyword>
<dbReference type="Pfam" id="PF16402">
    <property type="entry name" value="DUF5010"/>
    <property type="match status" value="1"/>
</dbReference>
<accession>A0A402D6B9</accession>
<dbReference type="SUPFAM" id="SSF50370">
    <property type="entry name" value="Ricin B-like lectins"/>
    <property type="match status" value="1"/>
</dbReference>
<dbReference type="GO" id="GO:0030246">
    <property type="term" value="F:carbohydrate binding"/>
    <property type="evidence" value="ECO:0007669"/>
    <property type="project" value="InterPro"/>
</dbReference>
<protein>
    <submittedName>
        <fullName evidence="2">Uncharacterized protein</fullName>
    </submittedName>
</protein>
<dbReference type="InterPro" id="IPR005084">
    <property type="entry name" value="CBM6"/>
</dbReference>
<reference evidence="2 3" key="1">
    <citation type="journal article" date="2019" name="Int. J. Syst. Evol. Microbiol.">
        <title>Capsulimonas corticalis gen. nov., sp. nov., an aerobic capsulated bacterium, of a novel bacterial order, Capsulimonadales ord. nov., of the class Armatimonadia of the phylum Armatimonadetes.</title>
        <authorList>
            <person name="Li J."/>
            <person name="Kudo C."/>
            <person name="Tonouchi A."/>
        </authorList>
    </citation>
    <scope>NUCLEOTIDE SEQUENCE [LARGE SCALE GENOMIC DNA]</scope>
    <source>
        <strain evidence="2 3">AX-7</strain>
    </source>
</reference>
<dbReference type="CDD" id="cd00161">
    <property type="entry name" value="beta-trefoil_Ricin-like"/>
    <property type="match status" value="1"/>
</dbReference>
<dbReference type="Pfam" id="PF14200">
    <property type="entry name" value="RicinB_lectin_2"/>
    <property type="match status" value="1"/>
</dbReference>
<dbReference type="InterPro" id="IPR032178">
    <property type="entry name" value="DUF5010"/>
</dbReference>
<name>A0A402D6B9_9BACT</name>
<dbReference type="Gene3D" id="3.20.20.80">
    <property type="entry name" value="Glycosidases"/>
    <property type="match status" value="1"/>
</dbReference>
<evidence type="ECO:0000313" key="2">
    <source>
        <dbReference type="EMBL" id="BDI32022.1"/>
    </source>
</evidence>